<reference evidence="5" key="1">
    <citation type="journal article" date="2015" name="Nat. Plants">
        <title>Genome expansion of Arabis alpina linked with retrotransposition and reduced symmetric DNA methylation.</title>
        <authorList>
            <person name="Willing E.M."/>
            <person name="Rawat V."/>
            <person name="Mandakova T."/>
            <person name="Maumus F."/>
            <person name="James G.V."/>
            <person name="Nordstroem K.J."/>
            <person name="Becker C."/>
            <person name="Warthmann N."/>
            <person name="Chica C."/>
            <person name="Szarzynska B."/>
            <person name="Zytnicki M."/>
            <person name="Albani M.C."/>
            <person name="Kiefer C."/>
            <person name="Bergonzi S."/>
            <person name="Castaings L."/>
            <person name="Mateos J.L."/>
            <person name="Berns M.C."/>
            <person name="Bujdoso N."/>
            <person name="Piofczyk T."/>
            <person name="de Lorenzo L."/>
            <person name="Barrero-Sicilia C."/>
            <person name="Mateos I."/>
            <person name="Piednoel M."/>
            <person name="Hagmann J."/>
            <person name="Chen-Min-Tao R."/>
            <person name="Iglesias-Fernandez R."/>
            <person name="Schuster S.C."/>
            <person name="Alonso-Blanco C."/>
            <person name="Roudier F."/>
            <person name="Carbonero P."/>
            <person name="Paz-Ares J."/>
            <person name="Davis S.J."/>
            <person name="Pecinka A."/>
            <person name="Quesneville H."/>
            <person name="Colot V."/>
            <person name="Lysak M.A."/>
            <person name="Weigel D."/>
            <person name="Coupland G."/>
            <person name="Schneeberger K."/>
        </authorList>
    </citation>
    <scope>NUCLEOTIDE SEQUENCE [LARGE SCALE GENOMIC DNA]</scope>
    <source>
        <strain evidence="5">cv. Pajares</strain>
    </source>
</reference>
<dbReference type="Gramene" id="KFK39547">
    <property type="protein sequence ID" value="KFK39547"/>
    <property type="gene ID" value="AALP_AA3G258400"/>
</dbReference>
<dbReference type="OrthoDB" id="1113212at2759"/>
<keyword evidence="1" id="KW-0479">Metal-binding</keyword>
<dbReference type="GO" id="GO:0003676">
    <property type="term" value="F:nucleic acid binding"/>
    <property type="evidence" value="ECO:0007669"/>
    <property type="project" value="InterPro"/>
</dbReference>
<dbReference type="InterPro" id="IPR001878">
    <property type="entry name" value="Znf_CCHC"/>
</dbReference>
<dbReference type="PROSITE" id="PS50158">
    <property type="entry name" value="ZF_CCHC"/>
    <property type="match status" value="1"/>
</dbReference>
<evidence type="ECO:0000313" key="4">
    <source>
        <dbReference type="EMBL" id="KFK39547.1"/>
    </source>
</evidence>
<evidence type="ECO:0000256" key="1">
    <source>
        <dbReference type="PROSITE-ProRule" id="PRU00047"/>
    </source>
</evidence>
<protein>
    <recommendedName>
        <fullName evidence="3">CCHC-type domain-containing protein</fullName>
    </recommendedName>
</protein>
<gene>
    <name evidence="4" type="ordered locus">AALP_Aa3g258400</name>
</gene>
<name>A0A087HBP5_ARAAL</name>
<dbReference type="Proteomes" id="UP000029120">
    <property type="component" value="Chromosome 3"/>
</dbReference>
<dbReference type="AlphaFoldDB" id="A0A087HBP5"/>
<dbReference type="InterPro" id="IPR036875">
    <property type="entry name" value="Znf_CCHC_sf"/>
</dbReference>
<dbReference type="SMART" id="SM00343">
    <property type="entry name" value="ZnF_C2HC"/>
    <property type="match status" value="3"/>
</dbReference>
<proteinExistence type="predicted"/>
<keyword evidence="1" id="KW-0862">Zinc</keyword>
<dbReference type="eggNOG" id="KOG0017">
    <property type="taxonomic scope" value="Eukaryota"/>
</dbReference>
<dbReference type="Pfam" id="PF22936">
    <property type="entry name" value="Pol_BBD"/>
    <property type="match status" value="1"/>
</dbReference>
<dbReference type="Pfam" id="PF14223">
    <property type="entry name" value="Retrotran_gag_2"/>
    <property type="match status" value="1"/>
</dbReference>
<sequence length="872" mass="98951">MESYQELVTNSKLILDAGNYGFWKSQMKVVIGSIDVLAWKAVLVQWEAHVDVSEEGVRTPKPEESWSEEELKKAKYNSRALSAFHCSVSRKTFELIQGCETTKEASDLLQTHFEGTTKVQNSRRDMIASRFENLRMEEHESIADFSSKLKSLAQEASTLGKKYKDQKLVKEFLRCLPSKFMAYKSTLHVSQNTEELNFGEVVGMLQAHEMELDGADSEFKRSKNMALMSSAANELGSSNEDPMSLLVRKFDRALRRVERGQTERRFEPAKRPEADRNFRKSEIQCYECKGYGHVRTECPTVKGRNMTCVGCKGMGHTHLECVDDRKRRRERFILAEADSKETSKDEEELNNLVATIGIIKEGDSSDSETDEEHDDDLAETYMEVHEMLIRLGQENSTLIKEKQRLEAVSEALKIKLVAEKKLGHESVVLMKEKLVLATKVDILEKELHSERETSSQLQSQLDLHHKKIHMFTGTKQLDKILSYGRTEKSYSGLGYTGRDRLETEGIKFVSARESQPAKYIPNKKNMKKKGCYFCVKLGHIKAACYKFLGKVKELRYQGKFTWNGFQNQIWVKKTDLKQTATRSASTSTSGLKFCCNMAILSEEQEDTGPWYFDSGCSRHMTGTMSNLQTFDTTNEGKVTFGDGSHGAVQGKGKTCESGLPQLMNVYLVQGLKANLISVSQLCDEGLTVSFTSIDCKDVDKYGTTTLRGVRSGDNCYRWKDSAKCFREEDDLYSRHQWLGNMNTKSHVTGVNQDMLHGVSQFKGGDQPEVNKVHEDSASDEQPESDEYFAIRRQSISDQTTGSRVPRDHSATYNIGGVNEGRKIRGIKKGCQDQEHLVFVCLVCVLEPENHVETLEDEPWIRTNGWELVLRSI</sequence>
<keyword evidence="1" id="KW-0863">Zinc-finger</keyword>
<accession>A0A087HBP5</accession>
<dbReference type="PANTHER" id="PTHR35317">
    <property type="entry name" value="OS04G0629600 PROTEIN"/>
    <property type="match status" value="1"/>
</dbReference>
<feature type="domain" description="CCHC-type" evidence="3">
    <location>
        <begin position="285"/>
        <end position="299"/>
    </location>
</feature>
<dbReference type="EMBL" id="CM002871">
    <property type="protein sequence ID" value="KFK39547.1"/>
    <property type="molecule type" value="Genomic_DNA"/>
</dbReference>
<organism evidence="4 5">
    <name type="scientific">Arabis alpina</name>
    <name type="common">Alpine rock-cress</name>
    <dbReference type="NCBI Taxonomy" id="50452"/>
    <lineage>
        <taxon>Eukaryota</taxon>
        <taxon>Viridiplantae</taxon>
        <taxon>Streptophyta</taxon>
        <taxon>Embryophyta</taxon>
        <taxon>Tracheophyta</taxon>
        <taxon>Spermatophyta</taxon>
        <taxon>Magnoliopsida</taxon>
        <taxon>eudicotyledons</taxon>
        <taxon>Gunneridae</taxon>
        <taxon>Pentapetalae</taxon>
        <taxon>rosids</taxon>
        <taxon>malvids</taxon>
        <taxon>Brassicales</taxon>
        <taxon>Brassicaceae</taxon>
        <taxon>Arabideae</taxon>
        <taxon>Arabis</taxon>
    </lineage>
</organism>
<evidence type="ECO:0000256" key="2">
    <source>
        <dbReference type="SAM" id="MobiDB-lite"/>
    </source>
</evidence>
<dbReference type="Gene3D" id="4.10.60.10">
    <property type="entry name" value="Zinc finger, CCHC-type"/>
    <property type="match status" value="1"/>
</dbReference>
<dbReference type="InterPro" id="IPR054722">
    <property type="entry name" value="PolX-like_BBD"/>
</dbReference>
<keyword evidence="5" id="KW-1185">Reference proteome</keyword>
<dbReference type="SUPFAM" id="SSF57756">
    <property type="entry name" value="Retrovirus zinc finger-like domains"/>
    <property type="match status" value="1"/>
</dbReference>
<dbReference type="PANTHER" id="PTHR35317:SF23">
    <property type="entry name" value="OS04G0629600 PROTEIN"/>
    <property type="match status" value="1"/>
</dbReference>
<dbReference type="GO" id="GO:0008270">
    <property type="term" value="F:zinc ion binding"/>
    <property type="evidence" value="ECO:0007669"/>
    <property type="project" value="UniProtKB-KW"/>
</dbReference>
<feature type="region of interest" description="Disordered" evidence="2">
    <location>
        <begin position="758"/>
        <end position="784"/>
    </location>
</feature>
<evidence type="ECO:0000259" key="3">
    <source>
        <dbReference type="PROSITE" id="PS50158"/>
    </source>
</evidence>
<evidence type="ECO:0000313" key="5">
    <source>
        <dbReference type="Proteomes" id="UP000029120"/>
    </source>
</evidence>